<name>A0A834HR40_RHYFE</name>
<evidence type="ECO:0000256" key="1">
    <source>
        <dbReference type="SAM" id="MobiDB-lite"/>
    </source>
</evidence>
<sequence>MEITDDAIEINEPVSISPIIVRKSDEHKKSILPEARPGPSKEPDNLGSPVKEVIDLVEKCRSNKCINMSSHFRFKKSSNNQEEICIDCFNQAVTGKDKIATNLINGQLLFNVDFPIINETLQVDDCHEETENLKEMEYTYISHENFKFINNNIEDLLIETIDKF</sequence>
<evidence type="ECO:0000313" key="2">
    <source>
        <dbReference type="EMBL" id="KAF7266514.1"/>
    </source>
</evidence>
<organism evidence="2 3">
    <name type="scientific">Rhynchophorus ferrugineus</name>
    <name type="common">Red palm weevil</name>
    <name type="synonym">Curculio ferrugineus</name>
    <dbReference type="NCBI Taxonomy" id="354439"/>
    <lineage>
        <taxon>Eukaryota</taxon>
        <taxon>Metazoa</taxon>
        <taxon>Ecdysozoa</taxon>
        <taxon>Arthropoda</taxon>
        <taxon>Hexapoda</taxon>
        <taxon>Insecta</taxon>
        <taxon>Pterygota</taxon>
        <taxon>Neoptera</taxon>
        <taxon>Endopterygota</taxon>
        <taxon>Coleoptera</taxon>
        <taxon>Polyphaga</taxon>
        <taxon>Cucujiformia</taxon>
        <taxon>Curculionidae</taxon>
        <taxon>Dryophthorinae</taxon>
        <taxon>Rhynchophorus</taxon>
    </lineage>
</organism>
<comment type="caution">
    <text evidence="2">The sequence shown here is derived from an EMBL/GenBank/DDBJ whole genome shotgun (WGS) entry which is preliminary data.</text>
</comment>
<gene>
    <name evidence="2" type="ORF">GWI33_020195</name>
</gene>
<dbReference type="OrthoDB" id="10581208at2759"/>
<keyword evidence="3" id="KW-1185">Reference proteome</keyword>
<reference evidence="2" key="1">
    <citation type="submission" date="2020-08" db="EMBL/GenBank/DDBJ databases">
        <title>Genome sequencing and assembly of the red palm weevil Rhynchophorus ferrugineus.</title>
        <authorList>
            <person name="Dias G.B."/>
            <person name="Bergman C.M."/>
            <person name="Manee M."/>
        </authorList>
    </citation>
    <scope>NUCLEOTIDE SEQUENCE</scope>
    <source>
        <strain evidence="2">AA-2017</strain>
        <tissue evidence="2">Whole larva</tissue>
    </source>
</reference>
<dbReference type="AlphaFoldDB" id="A0A834HR40"/>
<protein>
    <submittedName>
        <fullName evidence="2">Uncharacterized protein</fullName>
    </submittedName>
</protein>
<evidence type="ECO:0000313" key="3">
    <source>
        <dbReference type="Proteomes" id="UP000625711"/>
    </source>
</evidence>
<dbReference type="EMBL" id="JAACXV010014535">
    <property type="protein sequence ID" value="KAF7266514.1"/>
    <property type="molecule type" value="Genomic_DNA"/>
</dbReference>
<dbReference type="Proteomes" id="UP000625711">
    <property type="component" value="Unassembled WGS sequence"/>
</dbReference>
<feature type="region of interest" description="Disordered" evidence="1">
    <location>
        <begin position="27"/>
        <end position="48"/>
    </location>
</feature>
<accession>A0A834HR40</accession>
<proteinExistence type="predicted"/>